<dbReference type="AlphaFoldDB" id="K1Z4U6"/>
<dbReference type="PROSITE" id="PS51689">
    <property type="entry name" value="SAM_RNA_A_N6_MT"/>
    <property type="match status" value="1"/>
</dbReference>
<dbReference type="InterPro" id="IPR020598">
    <property type="entry name" value="rRNA_Ade_methylase_Trfase_N"/>
</dbReference>
<feature type="binding site" evidence="5">
    <location>
        <position position="1"/>
    </location>
    <ligand>
        <name>S-adenosyl-L-methionine</name>
        <dbReference type="ChEBI" id="CHEBI:59789"/>
    </ligand>
</feature>
<dbReference type="SMART" id="SM00650">
    <property type="entry name" value="rADc"/>
    <property type="match status" value="1"/>
</dbReference>
<dbReference type="PANTHER" id="PTHR11727:SF7">
    <property type="entry name" value="DIMETHYLADENOSINE TRANSFERASE-RELATED"/>
    <property type="match status" value="1"/>
</dbReference>
<keyword evidence="3 5" id="KW-0949">S-adenosyl-L-methionine</keyword>
<evidence type="ECO:0000256" key="4">
    <source>
        <dbReference type="ARBA" id="ARBA00022884"/>
    </source>
</evidence>
<feature type="domain" description="Ribosomal RNA adenine methylase transferase N-terminal" evidence="6">
    <location>
        <begin position="1"/>
        <end position="141"/>
    </location>
</feature>
<keyword evidence="4 5" id="KW-0694">RNA-binding</keyword>
<comment type="caution">
    <text evidence="5">Lacks conserved residue(s) required for the propagation of feature annotation.</text>
</comment>
<feature type="binding site" evidence="5">
    <location>
        <position position="55"/>
    </location>
    <ligand>
        <name>S-adenosyl-L-methionine</name>
        <dbReference type="ChEBI" id="CHEBI:59789"/>
    </ligand>
</feature>
<feature type="binding site" evidence="5">
    <location>
        <position position="7"/>
    </location>
    <ligand>
        <name>S-adenosyl-L-methionine</name>
        <dbReference type="ChEBI" id="CHEBI:59789"/>
    </ligand>
</feature>
<evidence type="ECO:0000313" key="7">
    <source>
        <dbReference type="EMBL" id="EKD44301.1"/>
    </source>
</evidence>
<dbReference type="EMBL" id="AMFJ01028912">
    <property type="protein sequence ID" value="EKD44301.1"/>
    <property type="molecule type" value="Genomic_DNA"/>
</dbReference>
<comment type="similarity">
    <text evidence="5">Belongs to the class I-like SAM-binding methyltransferase superfamily. rRNA adenine N(6)-methyltransferase family.</text>
</comment>
<dbReference type="SUPFAM" id="SSF53335">
    <property type="entry name" value="S-adenosyl-L-methionine-dependent methyltransferases"/>
    <property type="match status" value="1"/>
</dbReference>
<dbReference type="InterPro" id="IPR023165">
    <property type="entry name" value="rRNA_Ade_diMease-like_C"/>
</dbReference>
<comment type="caution">
    <text evidence="7">The sequence shown here is derived from an EMBL/GenBank/DDBJ whole genome shotgun (WGS) entry which is preliminary data.</text>
</comment>
<keyword evidence="2 5" id="KW-0808">Transferase</keyword>
<organism evidence="7">
    <name type="scientific">uncultured bacterium</name>
    <name type="common">gcode 4</name>
    <dbReference type="NCBI Taxonomy" id="1234023"/>
    <lineage>
        <taxon>Bacteria</taxon>
        <taxon>environmental samples</taxon>
    </lineage>
</organism>
<dbReference type="Gene3D" id="1.10.8.100">
    <property type="entry name" value="Ribosomal RNA adenine dimethylase-like, domain 2"/>
    <property type="match status" value="1"/>
</dbReference>
<protein>
    <submittedName>
        <fullName evidence="7">Ribosomal RNA small subunit methyltransferase A</fullName>
    </submittedName>
</protein>
<dbReference type="InterPro" id="IPR029063">
    <property type="entry name" value="SAM-dependent_MTases_sf"/>
</dbReference>
<dbReference type="GO" id="GO:0005829">
    <property type="term" value="C:cytosol"/>
    <property type="evidence" value="ECO:0007669"/>
    <property type="project" value="TreeGrafter"/>
</dbReference>
<dbReference type="InterPro" id="IPR001737">
    <property type="entry name" value="KsgA/Erm"/>
</dbReference>
<evidence type="ECO:0000256" key="5">
    <source>
        <dbReference type="PROSITE-ProRule" id="PRU01026"/>
    </source>
</evidence>
<evidence type="ECO:0000256" key="2">
    <source>
        <dbReference type="ARBA" id="ARBA00022679"/>
    </source>
</evidence>
<proteinExistence type="inferred from homology"/>
<name>K1Z4U6_9BACT</name>
<evidence type="ECO:0000256" key="3">
    <source>
        <dbReference type="ARBA" id="ARBA00022691"/>
    </source>
</evidence>
<feature type="binding site" evidence="5">
    <location>
        <position position="39"/>
    </location>
    <ligand>
        <name>S-adenosyl-L-methionine</name>
        <dbReference type="ChEBI" id="CHEBI:59789"/>
    </ligand>
</feature>
<dbReference type="GO" id="GO:0000179">
    <property type="term" value="F:rRNA (adenine-N6,N6-)-dimethyltransferase activity"/>
    <property type="evidence" value="ECO:0007669"/>
    <property type="project" value="UniProtKB-UniRule"/>
</dbReference>
<sequence>KSLTLIELDKEMVSILRSRIRDGDIIIPEGTDFNIVETDVLRYIPADQDYTIIANIPYYITSPILFRFLHELDHKPDEMLILMQKEVADKIRRTKWYHNSYLSLAMEYATEEIREVLSVPRENFIPAPKVDSSVLYFKSKKEYNKAEAKKFLNIVSAGFSAPRKKLISNLASRFPISKEQFADIFKKLGLTETVRAEELGIEKWGELKSYLQQIAYTSK</sequence>
<dbReference type="Gene3D" id="3.40.50.150">
    <property type="entry name" value="Vaccinia Virus protein VP39"/>
    <property type="match status" value="1"/>
</dbReference>
<evidence type="ECO:0000259" key="6">
    <source>
        <dbReference type="SMART" id="SM00650"/>
    </source>
</evidence>
<accession>K1Z4U6</accession>
<dbReference type="Pfam" id="PF00398">
    <property type="entry name" value="RrnaAD"/>
    <property type="match status" value="1"/>
</dbReference>
<dbReference type="GO" id="GO:0003723">
    <property type="term" value="F:RNA binding"/>
    <property type="evidence" value="ECO:0007669"/>
    <property type="project" value="UniProtKB-UniRule"/>
</dbReference>
<reference evidence="7" key="1">
    <citation type="journal article" date="2012" name="Science">
        <title>Fermentation, hydrogen, and sulfur metabolism in multiple uncultivated bacterial phyla.</title>
        <authorList>
            <person name="Wrighton K.C."/>
            <person name="Thomas B.C."/>
            <person name="Sharon I."/>
            <person name="Miller C.S."/>
            <person name="Castelle C.J."/>
            <person name="VerBerkmoes N.C."/>
            <person name="Wilkins M.J."/>
            <person name="Hettich R.L."/>
            <person name="Lipton M.S."/>
            <person name="Williams K.H."/>
            <person name="Long P.E."/>
            <person name="Banfield J.F."/>
        </authorList>
    </citation>
    <scope>NUCLEOTIDE SEQUENCE [LARGE SCALE GENOMIC DNA]</scope>
</reference>
<keyword evidence="1 5" id="KW-0489">Methyltransferase</keyword>
<evidence type="ECO:0000256" key="1">
    <source>
        <dbReference type="ARBA" id="ARBA00022603"/>
    </source>
</evidence>
<dbReference type="PANTHER" id="PTHR11727">
    <property type="entry name" value="DIMETHYLADENOSINE TRANSFERASE"/>
    <property type="match status" value="1"/>
</dbReference>
<gene>
    <name evidence="7" type="ORF">ACD_71C00181G0004</name>
</gene>
<feature type="non-terminal residue" evidence="7">
    <location>
        <position position="1"/>
    </location>
</feature>